<organism evidence="2 3">
    <name type="scientific">Sporomusa acidovorans (strain ATCC 49682 / DSM 3132 / Mol)</name>
    <dbReference type="NCBI Taxonomy" id="1123286"/>
    <lineage>
        <taxon>Bacteria</taxon>
        <taxon>Bacillati</taxon>
        <taxon>Bacillota</taxon>
        <taxon>Negativicutes</taxon>
        <taxon>Selenomonadales</taxon>
        <taxon>Sporomusaceae</taxon>
        <taxon>Sporomusa</taxon>
    </lineage>
</organism>
<dbReference type="InterPro" id="IPR058240">
    <property type="entry name" value="rSAM_sf"/>
</dbReference>
<dbReference type="CDD" id="cd01335">
    <property type="entry name" value="Radical_SAM"/>
    <property type="match status" value="1"/>
</dbReference>
<dbReference type="InterPro" id="IPR034505">
    <property type="entry name" value="Coproporphyrinogen-III_oxidase"/>
</dbReference>
<gene>
    <name evidence="2" type="primary">miaB_2</name>
    <name evidence="2" type="ORF">SPACI_029630</name>
</gene>
<sequence length="538" mass="59910">MDIVRSAEIKVKFDNFVLAPNMGTTVDVLAAVRDTMALFKVAAADFPGSIKVSELEAGSLLVACAVQCEQDKVEVKVTIDFCDSKNNRNQLTACEYRLISSEHAKCDEAEDLTGLIRRLVRLNVLALMRTITKSNPGPWGILRGVRPTKIVHRLLDQGFSPSEIITRLEKEYAAETCKAELVTHIAIHQRPVIATPGKNTGNKKVSVYIGIPYCPSRCLYCSFPAYVLPERREQLDTFLRAIMKDIESAANLVAKFDLAVENIYMGGGTPTSLTATDLAGLLALIKKAFWGITTREFTVEAGRPDSIDDEKIDVFRQYGINRASINPQTMQDKTLKQIGRRHTVQDIIDIFAKIRHAGVPVINMDVIAGLPGENQADMDDTMRQIALLNPENITVHTLALKRGSILKESLSAGILAGQVLPNEEITHSMLKIAAAYTAKMNMHPYYLYRQKYMTGNLENVGYAKPATDCFYNIQIMEERQTIIGIGPAAGTKAVNTQNWRLQSSYNAKDVFSYIKNLDIYLNERNTLLSRLYGDHEED</sequence>
<dbReference type="EC" id="2.8.4.3" evidence="2"/>
<evidence type="ECO:0000313" key="3">
    <source>
        <dbReference type="Proteomes" id="UP000216052"/>
    </source>
</evidence>
<protein>
    <submittedName>
        <fullName evidence="2">tRNA-2-methylthio-N(6)-dimethylallyladenosine synthase</fullName>
        <ecNumber evidence="2">2.8.4.3</ecNumber>
    </submittedName>
</protein>
<evidence type="ECO:0000313" key="2">
    <source>
        <dbReference type="EMBL" id="XFO72909.1"/>
    </source>
</evidence>
<dbReference type="SFLD" id="SFLDS00029">
    <property type="entry name" value="Radical_SAM"/>
    <property type="match status" value="1"/>
</dbReference>
<name>A0ABZ3J3I8_SPOA4</name>
<reference evidence="2" key="1">
    <citation type="submission" date="2024-05" db="EMBL/GenBank/DDBJ databases">
        <title>Isolation and characterization of Sporomusa carbonis sp. nov., a carboxydotrophic hydrogenogen in the genus of Sporomusa isolated from a charcoal burning pile.</title>
        <authorList>
            <person name="Boeer T."/>
            <person name="Rosenbaum F."/>
            <person name="Eysell L."/>
            <person name="Mueller V."/>
            <person name="Daniel R."/>
            <person name="Poehlein A."/>
        </authorList>
    </citation>
    <scope>NUCLEOTIDE SEQUENCE [LARGE SCALE GENOMIC DNA]</scope>
    <source>
        <strain evidence="2">DSM 3132</strain>
    </source>
</reference>
<dbReference type="EMBL" id="CP155571">
    <property type="protein sequence ID" value="XFO72909.1"/>
    <property type="molecule type" value="Genomic_DNA"/>
</dbReference>
<dbReference type="Proteomes" id="UP000216052">
    <property type="component" value="Chromosome"/>
</dbReference>
<dbReference type="InterPro" id="IPR007197">
    <property type="entry name" value="rSAM"/>
</dbReference>
<keyword evidence="3" id="KW-1185">Reference proteome</keyword>
<dbReference type="InterPro" id="IPR023995">
    <property type="entry name" value="HemZ"/>
</dbReference>
<dbReference type="SFLD" id="SFLDG01065">
    <property type="entry name" value="anaerobic_coproporphyrinogen-I"/>
    <property type="match status" value="1"/>
</dbReference>
<dbReference type="PANTHER" id="PTHR13932:SF1">
    <property type="entry name" value="OXYGEN-INDEPENDENT COPROPORPHYRINOGEN-III OXIDASE-LIKE PROTEIN HEMZ"/>
    <property type="match status" value="1"/>
</dbReference>
<proteinExistence type="predicted"/>
<dbReference type="NCBIfam" id="TIGR03994">
    <property type="entry name" value="rSAM_HemZ"/>
    <property type="match status" value="1"/>
</dbReference>
<dbReference type="GO" id="GO:0035597">
    <property type="term" value="F:tRNA-2-methylthio-N(6)-dimethylallyladenosine(37) synthase activity"/>
    <property type="evidence" value="ECO:0007669"/>
    <property type="project" value="UniProtKB-EC"/>
</dbReference>
<dbReference type="SUPFAM" id="SSF102114">
    <property type="entry name" value="Radical SAM enzymes"/>
    <property type="match status" value="1"/>
</dbReference>
<dbReference type="SFLD" id="SFLDG01082">
    <property type="entry name" value="B12-binding_domain_containing"/>
    <property type="match status" value="1"/>
</dbReference>
<dbReference type="PROSITE" id="PS51918">
    <property type="entry name" value="RADICAL_SAM"/>
    <property type="match status" value="1"/>
</dbReference>
<dbReference type="Gene3D" id="3.80.30.20">
    <property type="entry name" value="tm_1862 like domain"/>
    <property type="match status" value="1"/>
</dbReference>
<accession>A0ABZ3J3I8</accession>
<evidence type="ECO:0000259" key="1">
    <source>
        <dbReference type="PROSITE" id="PS51918"/>
    </source>
</evidence>
<feature type="domain" description="Radical SAM core" evidence="1">
    <location>
        <begin position="199"/>
        <end position="449"/>
    </location>
</feature>
<dbReference type="SMART" id="SM00729">
    <property type="entry name" value="Elp3"/>
    <property type="match status" value="1"/>
</dbReference>
<dbReference type="InterPro" id="IPR006638">
    <property type="entry name" value="Elp3/MiaA/NifB-like_rSAM"/>
</dbReference>
<dbReference type="Pfam" id="PF04055">
    <property type="entry name" value="Radical_SAM"/>
    <property type="match status" value="1"/>
</dbReference>
<dbReference type="SFLD" id="SFLDF00310">
    <property type="entry name" value="oxygen-independent_coproporphy"/>
    <property type="match status" value="1"/>
</dbReference>
<keyword evidence="2" id="KW-0808">Transferase</keyword>
<dbReference type="InterPro" id="IPR023404">
    <property type="entry name" value="rSAM_horseshoe"/>
</dbReference>
<dbReference type="PANTHER" id="PTHR13932">
    <property type="entry name" value="COPROPORPHYRINIGEN III OXIDASE"/>
    <property type="match status" value="1"/>
</dbReference>